<evidence type="ECO:0000313" key="3">
    <source>
        <dbReference type="Proteomes" id="UP000289708"/>
    </source>
</evidence>
<sequence length="377" mass="39906">MMAALIACGAARADPSPSPEAASADAALDRALQKLVAMPGGPLGVVAVVQRGDELKVHSFGTAKDGADRRPGANMHMRIASVAKAFSGAAALSLVSRGTLSLDDTIGKHLPELPAAWANVTLRQLLGHTSGIPDYSKSTKFREALEQSLLDAPKPQKLPEFIKGRGLTFTPGSKYRYSNTDNIIVALMVRAAIDNSYNRALKDQVYDPLELTRTSLPKGAAMPRPFIHGYDNDPDANPPEDVSELVAAGWAWASGGVVSTPAELNRFIRGYVGGRLFDAHTQAEQREVIVDAHSEPPGPGQNSAGLAIFRYETTCGTVWGHTGNTLGYTQFAAASGNGRRSVTVSINRQITPDVGAPGVFKALRQAEELAVCAALAR</sequence>
<keyword evidence="2" id="KW-0378">Hydrolase</keyword>
<dbReference type="PANTHER" id="PTHR43283:SF18">
    <property type="match status" value="1"/>
</dbReference>
<keyword evidence="3" id="KW-1185">Reference proteome</keyword>
<dbReference type="OrthoDB" id="9808046at2"/>
<name>A0A4Q0MM44_9HYPH</name>
<reference evidence="2 3" key="1">
    <citation type="submission" date="2018-12" db="EMBL/GenBank/DDBJ databases">
        <title>bacterium Hansschlegelia zhihuaiae S113.</title>
        <authorList>
            <person name="He J."/>
        </authorList>
    </citation>
    <scope>NUCLEOTIDE SEQUENCE [LARGE SCALE GENOMIC DNA]</scope>
    <source>
        <strain evidence="2 3">S 113</strain>
    </source>
</reference>
<organism evidence="2 3">
    <name type="scientific">Hansschlegelia zhihuaiae</name>
    <dbReference type="NCBI Taxonomy" id="405005"/>
    <lineage>
        <taxon>Bacteria</taxon>
        <taxon>Pseudomonadati</taxon>
        <taxon>Pseudomonadota</taxon>
        <taxon>Alphaproteobacteria</taxon>
        <taxon>Hyphomicrobiales</taxon>
        <taxon>Methylopilaceae</taxon>
        <taxon>Hansschlegelia</taxon>
    </lineage>
</organism>
<dbReference type="EMBL" id="RYFI01000003">
    <property type="protein sequence ID" value="RXF74831.1"/>
    <property type="molecule type" value="Genomic_DNA"/>
</dbReference>
<dbReference type="Pfam" id="PF00144">
    <property type="entry name" value="Beta-lactamase"/>
    <property type="match status" value="1"/>
</dbReference>
<protein>
    <submittedName>
        <fullName evidence="2">Class A beta-lactamase-related serine hydrolase</fullName>
    </submittedName>
</protein>
<proteinExistence type="predicted"/>
<dbReference type="PANTHER" id="PTHR43283">
    <property type="entry name" value="BETA-LACTAMASE-RELATED"/>
    <property type="match status" value="1"/>
</dbReference>
<dbReference type="SUPFAM" id="SSF56601">
    <property type="entry name" value="beta-lactamase/transpeptidase-like"/>
    <property type="match status" value="1"/>
</dbReference>
<dbReference type="Proteomes" id="UP000289708">
    <property type="component" value="Unassembled WGS sequence"/>
</dbReference>
<evidence type="ECO:0000259" key="1">
    <source>
        <dbReference type="Pfam" id="PF00144"/>
    </source>
</evidence>
<dbReference type="GO" id="GO:0016787">
    <property type="term" value="F:hydrolase activity"/>
    <property type="evidence" value="ECO:0007669"/>
    <property type="project" value="UniProtKB-KW"/>
</dbReference>
<comment type="caution">
    <text evidence="2">The sequence shown here is derived from an EMBL/GenBank/DDBJ whole genome shotgun (WGS) entry which is preliminary data.</text>
</comment>
<dbReference type="InterPro" id="IPR012338">
    <property type="entry name" value="Beta-lactam/transpept-like"/>
</dbReference>
<feature type="domain" description="Beta-lactamase-related" evidence="1">
    <location>
        <begin position="28"/>
        <end position="352"/>
    </location>
</feature>
<dbReference type="InterPro" id="IPR001466">
    <property type="entry name" value="Beta-lactam-related"/>
</dbReference>
<dbReference type="AlphaFoldDB" id="A0A4Q0MM44"/>
<dbReference type="Gene3D" id="3.40.710.10">
    <property type="entry name" value="DD-peptidase/beta-lactamase superfamily"/>
    <property type="match status" value="1"/>
</dbReference>
<accession>A0A4Q0MM44</accession>
<evidence type="ECO:0000313" key="2">
    <source>
        <dbReference type="EMBL" id="RXF74831.1"/>
    </source>
</evidence>
<dbReference type="InterPro" id="IPR050789">
    <property type="entry name" value="Diverse_Enzym_Activities"/>
</dbReference>
<gene>
    <name evidence="2" type="ORF">EK403_04915</name>
</gene>